<name>A0A414M3L1_9FIRM</name>
<dbReference type="RefSeq" id="WP_118141289.1">
    <property type="nucleotide sequence ID" value="NZ_QRON01000002.1"/>
</dbReference>
<organism evidence="1 4">
    <name type="scientific">Agathobacter rectalis</name>
    <dbReference type="NCBI Taxonomy" id="39491"/>
    <lineage>
        <taxon>Bacteria</taxon>
        <taxon>Bacillati</taxon>
        <taxon>Bacillota</taxon>
        <taxon>Clostridia</taxon>
        <taxon>Lachnospirales</taxon>
        <taxon>Lachnospiraceae</taxon>
        <taxon>Agathobacter</taxon>
    </lineage>
</organism>
<dbReference type="Proteomes" id="UP000283297">
    <property type="component" value="Unassembled WGS sequence"/>
</dbReference>
<dbReference type="AlphaFoldDB" id="A0A414M3L1"/>
<evidence type="ECO:0000313" key="2">
    <source>
        <dbReference type="EMBL" id="RHL29715.1"/>
    </source>
</evidence>
<evidence type="ECO:0000313" key="4">
    <source>
        <dbReference type="Proteomes" id="UP000283501"/>
    </source>
</evidence>
<dbReference type="EMBL" id="QSKY01000012">
    <property type="protein sequence ID" value="RHF03424.1"/>
    <property type="molecule type" value="Genomic_DNA"/>
</dbReference>
<gene>
    <name evidence="2" type="ORF">DW028_03575</name>
    <name evidence="1" type="ORF">DW703_09430</name>
</gene>
<dbReference type="EMBL" id="QRON01000002">
    <property type="protein sequence ID" value="RHL29715.1"/>
    <property type="molecule type" value="Genomic_DNA"/>
</dbReference>
<comment type="caution">
    <text evidence="1">The sequence shown here is derived from an EMBL/GenBank/DDBJ whole genome shotgun (WGS) entry which is preliminary data.</text>
</comment>
<evidence type="ECO:0000313" key="3">
    <source>
        <dbReference type="Proteomes" id="UP000283297"/>
    </source>
</evidence>
<protein>
    <submittedName>
        <fullName evidence="1">Uncharacterized protein</fullName>
    </submittedName>
</protein>
<reference evidence="3 4" key="1">
    <citation type="submission" date="2018-08" db="EMBL/GenBank/DDBJ databases">
        <title>A genome reference for cultivated species of the human gut microbiota.</title>
        <authorList>
            <person name="Zou Y."/>
            <person name="Xue W."/>
            <person name="Luo G."/>
        </authorList>
    </citation>
    <scope>NUCLEOTIDE SEQUENCE [LARGE SCALE GENOMIC DNA]</scope>
    <source>
        <strain evidence="2 3">AF38-24</strain>
        <strain evidence="1 4">AM26-2LB</strain>
    </source>
</reference>
<proteinExistence type="predicted"/>
<accession>A0A414M3L1</accession>
<dbReference type="Proteomes" id="UP000283501">
    <property type="component" value="Unassembled WGS sequence"/>
</dbReference>
<sequence>MPPYCKHIKGKHYGTEIDDWVDGYFKYLKSTEPWNYDFENGKEKYLENTDYEQSILSQLIFIEIFKSQKLSADICECGLSITVNKGTVKKTFLFDVMHNPKRGCQPCQQAILNNYNGGKMQFENIYHCVGNFAPIPRTIISKNYGPRLQQIHEYLNELWPCLLKFMQDNWMCFPTDIYELMSFKEYMKYSCQQMYYERIFNKLYCIYNASENKTDNIWDKIIRELSNIVIDEQDRLISFDNLLKKSDIEMIEEIDKRITFLIELRGRFIIYLLKKHHFTTL</sequence>
<evidence type="ECO:0000313" key="1">
    <source>
        <dbReference type="EMBL" id="RHF03424.1"/>
    </source>
</evidence>